<evidence type="ECO:0000313" key="5">
    <source>
        <dbReference type="Proteomes" id="UP000693970"/>
    </source>
</evidence>
<feature type="domain" description="NodB homology" evidence="2">
    <location>
        <begin position="126"/>
        <end position="347"/>
    </location>
</feature>
<dbReference type="InterPro" id="IPR017625">
    <property type="entry name" value="PuuE"/>
</dbReference>
<dbReference type="PROSITE" id="PS51677">
    <property type="entry name" value="NODB"/>
    <property type="match status" value="1"/>
</dbReference>
<dbReference type="InterPro" id="IPR002509">
    <property type="entry name" value="NODB_dom"/>
</dbReference>
<dbReference type="EMBL" id="JAGRRH010000009">
    <property type="protein sequence ID" value="KAG7364036.1"/>
    <property type="molecule type" value="Genomic_DNA"/>
</dbReference>
<dbReference type="CDD" id="cd10977">
    <property type="entry name" value="CE4_PuuE_SpCDA1"/>
    <property type="match status" value="1"/>
</dbReference>
<accession>A0A9K3KBK1</accession>
<dbReference type="GO" id="GO:0005975">
    <property type="term" value="P:carbohydrate metabolic process"/>
    <property type="evidence" value="ECO:0007669"/>
    <property type="project" value="InterPro"/>
</dbReference>
<dbReference type="EMBL" id="JAGRRH010000028">
    <property type="protein sequence ID" value="KAG7340156.1"/>
    <property type="molecule type" value="Genomic_DNA"/>
</dbReference>
<name>A0A9K3KBK1_9STRA</name>
<evidence type="ECO:0000256" key="1">
    <source>
        <dbReference type="SAM" id="MobiDB-lite"/>
    </source>
</evidence>
<dbReference type="PANTHER" id="PTHR43123">
    <property type="entry name" value="POLYSACCHARIDE DEACETYLASE-RELATED"/>
    <property type="match status" value="1"/>
</dbReference>
<dbReference type="OrthoDB" id="9970124at2759"/>
<organism evidence="3 5">
    <name type="scientific">Nitzschia inconspicua</name>
    <dbReference type="NCBI Taxonomy" id="303405"/>
    <lineage>
        <taxon>Eukaryota</taxon>
        <taxon>Sar</taxon>
        <taxon>Stramenopiles</taxon>
        <taxon>Ochrophyta</taxon>
        <taxon>Bacillariophyta</taxon>
        <taxon>Bacillariophyceae</taxon>
        <taxon>Bacillariophycidae</taxon>
        <taxon>Bacillariales</taxon>
        <taxon>Bacillariaceae</taxon>
        <taxon>Nitzschia</taxon>
    </lineage>
</organism>
<evidence type="ECO:0000313" key="3">
    <source>
        <dbReference type="EMBL" id="KAG7340156.1"/>
    </source>
</evidence>
<dbReference type="GO" id="GO:0016810">
    <property type="term" value="F:hydrolase activity, acting on carbon-nitrogen (but not peptide) bonds"/>
    <property type="evidence" value="ECO:0007669"/>
    <property type="project" value="InterPro"/>
</dbReference>
<proteinExistence type="predicted"/>
<dbReference type="PANTHER" id="PTHR43123:SF1">
    <property type="entry name" value="POLYSACCHARIDE DEACETYLASE-RELATED"/>
    <property type="match status" value="1"/>
</dbReference>
<sequence>MSDPTPPPISEEEAAAIAAAETPTSDKISTTSSFSSPFKKTPRSEWKYTNHDNDGKTKYGMSRDILGYGKSPVNPHWPRSAKVALNFVINYEEGGEMCTLHGDTASEHLLSDIGPGCTPLEGQRNLNVESMYDYGSRCGFWRLHRLFTSRKVPVTVYAVGMALERNIEAVGAMKEAENWEVASHGYRWWDYQNVDEDVEREHIKRTIEVHQNLLGKRPFGLYQGKPSINTRKLVVEEGGFLYDSDAYNDDLPFWTMEYSPGRPHLVIPYSLTENDMLFTAPHGWSSPDDFTNHLKKTLDYLILEGRSGQPKMMSVGLHCRLARPARVAALAEFVDYAKSYGREVWICTRENIANHWYENHLPRGIGNPIDPAEFGRKGGAINKGNKFSYLGNLTKSREESGENQPSSSPIKDITESAKTGDVI</sequence>
<feature type="region of interest" description="Disordered" evidence="1">
    <location>
        <begin position="393"/>
        <end position="423"/>
    </location>
</feature>
<keyword evidence="5" id="KW-1185">Reference proteome</keyword>
<gene>
    <name evidence="3" type="ORF">IV203_006560</name>
    <name evidence="4" type="ORF">IV203_037238</name>
</gene>
<evidence type="ECO:0000259" key="2">
    <source>
        <dbReference type="PROSITE" id="PS51677"/>
    </source>
</evidence>
<evidence type="ECO:0000313" key="4">
    <source>
        <dbReference type="EMBL" id="KAG7364036.1"/>
    </source>
</evidence>
<comment type="caution">
    <text evidence="3">The sequence shown here is derived from an EMBL/GenBank/DDBJ whole genome shotgun (WGS) entry which is preliminary data.</text>
</comment>
<feature type="region of interest" description="Disordered" evidence="1">
    <location>
        <begin position="18"/>
        <end position="53"/>
    </location>
</feature>
<dbReference type="AlphaFoldDB" id="A0A9K3KBK1"/>
<feature type="compositionally biased region" description="Basic and acidic residues" evidence="1">
    <location>
        <begin position="42"/>
        <end position="53"/>
    </location>
</feature>
<reference evidence="3" key="2">
    <citation type="submission" date="2021-04" db="EMBL/GenBank/DDBJ databases">
        <authorList>
            <person name="Podell S."/>
        </authorList>
    </citation>
    <scope>NUCLEOTIDE SEQUENCE</scope>
    <source>
        <strain evidence="3">Hildebrandi</strain>
    </source>
</reference>
<dbReference type="Pfam" id="PF01522">
    <property type="entry name" value="Polysacc_deac_1"/>
    <property type="match status" value="1"/>
</dbReference>
<reference evidence="3" key="1">
    <citation type="journal article" date="2021" name="Sci. Rep.">
        <title>Diploid genomic architecture of Nitzschia inconspicua, an elite biomass production diatom.</title>
        <authorList>
            <person name="Oliver A."/>
            <person name="Podell S."/>
            <person name="Pinowska A."/>
            <person name="Traller J.C."/>
            <person name="Smith S.R."/>
            <person name="McClure R."/>
            <person name="Beliaev A."/>
            <person name="Bohutskyi P."/>
            <person name="Hill E.A."/>
            <person name="Rabines A."/>
            <person name="Zheng H."/>
            <person name="Allen L.Z."/>
            <person name="Kuo A."/>
            <person name="Grigoriev I.V."/>
            <person name="Allen A.E."/>
            <person name="Hazlebeck D."/>
            <person name="Allen E.E."/>
        </authorList>
    </citation>
    <scope>NUCLEOTIDE SEQUENCE</scope>
    <source>
        <strain evidence="3">Hildebrandi</strain>
    </source>
</reference>
<feature type="compositionally biased region" description="Low complexity" evidence="1">
    <location>
        <begin position="18"/>
        <end position="39"/>
    </location>
</feature>
<dbReference type="Proteomes" id="UP000693970">
    <property type="component" value="Unassembled WGS sequence"/>
</dbReference>
<protein>
    <submittedName>
        <fullName evidence="3">Urate catabolism protein</fullName>
    </submittedName>
</protein>